<dbReference type="Proteomes" id="UP000245768">
    <property type="component" value="Unassembled WGS sequence"/>
</dbReference>
<feature type="region of interest" description="Disordered" evidence="1">
    <location>
        <begin position="271"/>
        <end position="293"/>
    </location>
</feature>
<sequence>MKFAILATTLLVLLLTSTCGASAQDSHEDDEGCRQVLVKRSLIESSSENSPPMSPRLGFDFERGKPEYYVMRIREELEREKRKQSAVGPSRRRWSTTRNAVRPLKGPIGENIALSDDTIDQTDDEETYNVETESDSSSTRRRESAWGHNNVPRTMTRRSKHLKGSKIDSSEPSEENAFCVSHSISFVGKRISFRDHLAAEKPLFMEEMELTPEQFSLLSHARTRQDFDKLASKIQSPFKLTKDQVKKLETEGKFDNQFKYEVRNFRKRNSTRAKRRKITRQRMQTQGSFDAPESYKGLEGEEYKRLRAVLTTLLGNLKAIEAGKESLDLVDGQDLRLVDQWTQEDLDWWKKYLEFRKTFHRIPKTEQLLQEIEIFFTQGKGRAYEEAGRKAT</sequence>
<accession>A0A316YKE5</accession>
<evidence type="ECO:0000256" key="1">
    <source>
        <dbReference type="SAM" id="MobiDB-lite"/>
    </source>
</evidence>
<feature type="chain" id="PRO_5016263852" evidence="2">
    <location>
        <begin position="24"/>
        <end position="392"/>
    </location>
</feature>
<name>A0A316YKE5_9BASI</name>
<keyword evidence="2" id="KW-0732">Signal</keyword>
<feature type="signal peptide" evidence="2">
    <location>
        <begin position="1"/>
        <end position="23"/>
    </location>
</feature>
<dbReference type="GeneID" id="37041986"/>
<feature type="compositionally biased region" description="Basic residues" evidence="1">
    <location>
        <begin position="271"/>
        <end position="280"/>
    </location>
</feature>
<feature type="compositionally biased region" description="Basic residues" evidence="1">
    <location>
        <begin position="155"/>
        <end position="164"/>
    </location>
</feature>
<evidence type="ECO:0000313" key="3">
    <source>
        <dbReference type="EMBL" id="PWN89652.1"/>
    </source>
</evidence>
<dbReference type="RefSeq" id="XP_025376850.1">
    <property type="nucleotide sequence ID" value="XM_025520070.1"/>
</dbReference>
<dbReference type="AlphaFoldDB" id="A0A316YKE5"/>
<keyword evidence="4" id="KW-1185">Reference proteome</keyword>
<dbReference type="InParanoid" id="A0A316YKE5"/>
<evidence type="ECO:0000256" key="2">
    <source>
        <dbReference type="SAM" id="SignalP"/>
    </source>
</evidence>
<dbReference type="EMBL" id="KZ819637">
    <property type="protein sequence ID" value="PWN89652.1"/>
    <property type="molecule type" value="Genomic_DNA"/>
</dbReference>
<reference evidence="3 4" key="1">
    <citation type="journal article" date="2018" name="Mol. Biol. Evol.">
        <title>Broad Genomic Sampling Reveals a Smut Pathogenic Ancestry of the Fungal Clade Ustilaginomycotina.</title>
        <authorList>
            <person name="Kijpornyongpan T."/>
            <person name="Mondo S.J."/>
            <person name="Barry K."/>
            <person name="Sandor L."/>
            <person name="Lee J."/>
            <person name="Lipzen A."/>
            <person name="Pangilinan J."/>
            <person name="LaButti K."/>
            <person name="Hainaut M."/>
            <person name="Henrissat B."/>
            <person name="Grigoriev I.V."/>
            <person name="Spatafora J.W."/>
            <person name="Aime M.C."/>
        </authorList>
    </citation>
    <scope>NUCLEOTIDE SEQUENCE [LARGE SCALE GENOMIC DNA]</scope>
    <source>
        <strain evidence="3 4">MCA 4198</strain>
    </source>
</reference>
<organism evidence="3 4">
    <name type="scientific">Acaromyces ingoldii</name>
    <dbReference type="NCBI Taxonomy" id="215250"/>
    <lineage>
        <taxon>Eukaryota</taxon>
        <taxon>Fungi</taxon>
        <taxon>Dikarya</taxon>
        <taxon>Basidiomycota</taxon>
        <taxon>Ustilaginomycotina</taxon>
        <taxon>Exobasidiomycetes</taxon>
        <taxon>Exobasidiales</taxon>
        <taxon>Cryptobasidiaceae</taxon>
        <taxon>Acaromyces</taxon>
    </lineage>
</organism>
<protein>
    <submittedName>
        <fullName evidence="3">Uncharacterized protein</fullName>
    </submittedName>
</protein>
<feature type="region of interest" description="Disordered" evidence="1">
    <location>
        <begin position="107"/>
        <end position="174"/>
    </location>
</feature>
<gene>
    <name evidence="3" type="ORF">FA10DRAFT_261426</name>
</gene>
<feature type="compositionally biased region" description="Acidic residues" evidence="1">
    <location>
        <begin position="117"/>
        <end position="134"/>
    </location>
</feature>
<evidence type="ECO:0000313" key="4">
    <source>
        <dbReference type="Proteomes" id="UP000245768"/>
    </source>
</evidence>
<proteinExistence type="predicted"/>